<evidence type="ECO:0000313" key="4">
    <source>
        <dbReference type="Proteomes" id="UP000053617"/>
    </source>
</evidence>
<keyword evidence="4" id="KW-1185">Reference proteome</keyword>
<sequence>MSDETADEKVQGERHRVGIDRSADATLDADILNRSLQDKAGNGGDTSAGCPQVCANTEYSADVDTLLKDQITTPKSQSSYKDLYRYASSIDWLILILSTVSAVAAGAIVPCLPVHRDDFDRQLSQKSL</sequence>
<dbReference type="Proteomes" id="UP000053617">
    <property type="component" value="Unassembled WGS sequence"/>
</dbReference>
<name>A0A0D2I3Q2_9EURO</name>
<gene>
    <name evidence="3" type="ORF">Z518_10558</name>
</gene>
<dbReference type="EMBL" id="KN847483">
    <property type="protein sequence ID" value="KIX00419.1"/>
    <property type="molecule type" value="Genomic_DNA"/>
</dbReference>
<dbReference type="AlphaFoldDB" id="A0A0D2I3Q2"/>
<keyword evidence="2" id="KW-0472">Membrane</keyword>
<dbReference type="RefSeq" id="XP_013267555.1">
    <property type="nucleotide sequence ID" value="XM_013412101.1"/>
</dbReference>
<feature type="compositionally biased region" description="Basic and acidic residues" evidence="1">
    <location>
        <begin position="7"/>
        <end position="21"/>
    </location>
</feature>
<accession>A0A0D2I3Q2</accession>
<reference evidence="3 4" key="1">
    <citation type="submission" date="2015-01" db="EMBL/GenBank/DDBJ databases">
        <title>The Genome Sequence of Rhinocladiella mackenzie CBS 650.93.</title>
        <authorList>
            <consortium name="The Broad Institute Genomics Platform"/>
            <person name="Cuomo C."/>
            <person name="de Hoog S."/>
            <person name="Gorbushina A."/>
            <person name="Stielow B."/>
            <person name="Teixiera M."/>
            <person name="Abouelleil A."/>
            <person name="Chapman S.B."/>
            <person name="Priest M."/>
            <person name="Young S.K."/>
            <person name="Wortman J."/>
            <person name="Nusbaum C."/>
            <person name="Birren B."/>
        </authorList>
    </citation>
    <scope>NUCLEOTIDE SEQUENCE [LARGE SCALE GENOMIC DNA]</scope>
    <source>
        <strain evidence="3 4">CBS 650.93</strain>
    </source>
</reference>
<feature type="transmembrane region" description="Helical" evidence="2">
    <location>
        <begin position="92"/>
        <end position="112"/>
    </location>
</feature>
<proteinExistence type="predicted"/>
<evidence type="ECO:0000256" key="2">
    <source>
        <dbReference type="SAM" id="Phobius"/>
    </source>
</evidence>
<keyword evidence="2" id="KW-1133">Transmembrane helix</keyword>
<keyword evidence="2" id="KW-0812">Transmembrane</keyword>
<feature type="region of interest" description="Disordered" evidence="1">
    <location>
        <begin position="1"/>
        <end position="21"/>
    </location>
</feature>
<evidence type="ECO:0000256" key="1">
    <source>
        <dbReference type="SAM" id="MobiDB-lite"/>
    </source>
</evidence>
<dbReference type="OrthoDB" id="2414416at2759"/>
<dbReference type="GeneID" id="25298629"/>
<evidence type="ECO:0000313" key="3">
    <source>
        <dbReference type="EMBL" id="KIX00419.1"/>
    </source>
</evidence>
<protein>
    <submittedName>
        <fullName evidence="3">Uncharacterized protein</fullName>
    </submittedName>
</protein>
<dbReference type="HOGENOM" id="CLU_1960805_0_0_1"/>
<dbReference type="VEuPathDB" id="FungiDB:Z518_10558"/>
<organism evidence="3 4">
    <name type="scientific">Rhinocladiella mackenziei CBS 650.93</name>
    <dbReference type="NCBI Taxonomy" id="1442369"/>
    <lineage>
        <taxon>Eukaryota</taxon>
        <taxon>Fungi</taxon>
        <taxon>Dikarya</taxon>
        <taxon>Ascomycota</taxon>
        <taxon>Pezizomycotina</taxon>
        <taxon>Eurotiomycetes</taxon>
        <taxon>Chaetothyriomycetidae</taxon>
        <taxon>Chaetothyriales</taxon>
        <taxon>Herpotrichiellaceae</taxon>
        <taxon>Rhinocladiella</taxon>
    </lineage>
</organism>